<evidence type="ECO:0000313" key="12">
    <source>
        <dbReference type="Proteomes" id="UP000006057"/>
    </source>
</evidence>
<evidence type="ECO:0000256" key="8">
    <source>
        <dbReference type="ARBA" id="ARBA00049902"/>
    </source>
</evidence>
<comment type="catalytic activity">
    <reaction evidence="7">
        <text>Preferential cleavage: (Ac)2-L-Lys-D-Ala-|-D-Ala. Also transpeptidation of peptidyl-alanyl moieties that are N-acyl substituents of D-alanine.</text>
        <dbReference type="EC" id="3.4.16.4"/>
    </reaction>
</comment>
<dbReference type="PANTHER" id="PTHR32282:SF33">
    <property type="entry name" value="PEPTIDOGLYCAN GLYCOSYLTRANSFERASE"/>
    <property type="match status" value="1"/>
</dbReference>
<sequence length="826" mass="86493" precursor="true">MRAQGRAKRVAIAKLAGCCLFAGLLAAALMFPFVGGSATAFLRVSDSATAESTQLLRGEVPIVSTMVDTAGNPIAWLYDQRRWVVSGDQIANTVKLAIISIEDKRFTEHDGVDWPATLTGLAGYLHGTPDTRGGSTLEQQYVKNFNLLVNARNDADRRAAVEISPARKLREIRAALGMDVALSKAEILTRYLNLVSFGNGAFGVQDAAKTYFGINAGDLNWEQAALLAGMVRSPSSLNPYTHPDAALERRNVVLNTMIENLPDRADELRAAKAAPLGILPRPAALPQGCIAAGDRAFFCEYALQYLAGAGLSVEDVARNGYLIRTNLDPKVQDNVKSAVDRFADPTAVGVASVMSVIRPGKDAHRLVAMADSRSYGLDANASQTAQPQPFSLVGDGAGSIFKIFTTAAALDMGMGINATLDVPQTFRATGLGDSTEPGCPPKTWCVKNVSQYAGQMSVTDALAKSPNTAFAKLISQIGVPRAVDMAVRLGLRSYAEPGSARAYDPESHESLADFVKRQNIGSFTLGPLPLNALELANVAATLASGGTWCPPSPIDKVFDRNGHEVRLETVPCEQAVPEGLANTMANALSKDAVNGTAAGSASLAGWDLPISAKTGTTEAHRSSGFVGFTNQYAGANYIFDDSATPTGLCSLPLRECGDGDLYGGTEPARTWFTAMKPIAHDFGPIALPPTDPRYVDGGPGSEVPSVVGMKLDDARKKLTDAGFQVAAAPTAVYSSSTKGSVVGTTPRGRTIPGSIITINTSTGYIPAPVYQPPAPSAPSAPSAPPPGQAPPPPPPPPNVIEIPGLPPIVLPWPAAPPPPPPPPPPA</sequence>
<organism evidence="11 12">
    <name type="scientific">Mycolicibacterium chubuense (strain NBB4)</name>
    <name type="common">Mycobacterium chubuense</name>
    <dbReference type="NCBI Taxonomy" id="710421"/>
    <lineage>
        <taxon>Bacteria</taxon>
        <taxon>Bacillati</taxon>
        <taxon>Actinomycetota</taxon>
        <taxon>Actinomycetes</taxon>
        <taxon>Mycobacteriales</taxon>
        <taxon>Mycobacteriaceae</taxon>
        <taxon>Mycolicibacterium</taxon>
    </lineage>
</organism>
<evidence type="ECO:0000256" key="6">
    <source>
        <dbReference type="ARBA" id="ARBA00023268"/>
    </source>
</evidence>
<dbReference type="PROSITE" id="PS51178">
    <property type="entry name" value="PASTA"/>
    <property type="match status" value="1"/>
</dbReference>
<feature type="domain" description="PASTA" evidence="10">
    <location>
        <begin position="697"/>
        <end position="762"/>
    </location>
</feature>
<dbReference type="SUPFAM" id="SSF53955">
    <property type="entry name" value="Lysozyme-like"/>
    <property type="match status" value="1"/>
</dbReference>
<dbReference type="InterPro" id="IPR050396">
    <property type="entry name" value="Glycosyltr_51/Transpeptidase"/>
</dbReference>
<dbReference type="GO" id="GO:0008658">
    <property type="term" value="F:penicillin binding"/>
    <property type="evidence" value="ECO:0007669"/>
    <property type="project" value="InterPro"/>
</dbReference>
<feature type="region of interest" description="Disordered" evidence="9">
    <location>
        <begin position="767"/>
        <end position="826"/>
    </location>
</feature>
<dbReference type="EMBL" id="CP003053">
    <property type="protein sequence ID" value="AFM15602.1"/>
    <property type="molecule type" value="Genomic_DNA"/>
</dbReference>
<keyword evidence="3" id="KW-0328">Glycosyltransferase</keyword>
<dbReference type="InterPro" id="IPR036950">
    <property type="entry name" value="PBP_transglycosylase"/>
</dbReference>
<dbReference type="InterPro" id="IPR001460">
    <property type="entry name" value="PCN-bd_Tpept"/>
</dbReference>
<dbReference type="HOGENOM" id="CLU_006354_2_6_11"/>
<dbReference type="eggNOG" id="COG0744">
    <property type="taxonomic scope" value="Bacteria"/>
</dbReference>
<gene>
    <name evidence="11" type="ordered locus">Mycch_0785</name>
</gene>
<evidence type="ECO:0000256" key="9">
    <source>
        <dbReference type="SAM" id="MobiDB-lite"/>
    </source>
</evidence>
<name>I4BE95_MYCCN</name>
<accession>I4BE95</accession>
<dbReference type="InterPro" id="IPR001264">
    <property type="entry name" value="Glyco_trans_51"/>
</dbReference>
<evidence type="ECO:0000256" key="3">
    <source>
        <dbReference type="ARBA" id="ARBA00022676"/>
    </source>
</evidence>
<evidence type="ECO:0000256" key="7">
    <source>
        <dbReference type="ARBA" id="ARBA00034000"/>
    </source>
</evidence>
<dbReference type="KEGG" id="mcb:Mycch_0785"/>
<reference evidence="11 12" key="1">
    <citation type="submission" date="2012-06" db="EMBL/GenBank/DDBJ databases">
        <title>Complete sequence of chromosome of Mycobacterium chubuense NBB4.</title>
        <authorList>
            <consortium name="US DOE Joint Genome Institute"/>
            <person name="Lucas S."/>
            <person name="Han J."/>
            <person name="Lapidus A."/>
            <person name="Cheng J.-F."/>
            <person name="Goodwin L."/>
            <person name="Pitluck S."/>
            <person name="Peters L."/>
            <person name="Mikhailova N."/>
            <person name="Teshima H."/>
            <person name="Detter J.C."/>
            <person name="Han C."/>
            <person name="Tapia R."/>
            <person name="Land M."/>
            <person name="Hauser L."/>
            <person name="Kyrpides N."/>
            <person name="Ivanova N."/>
            <person name="Pagani I."/>
            <person name="Mattes T."/>
            <person name="Holmes A."/>
            <person name="Rutledge P."/>
            <person name="Paulsen I."/>
            <person name="Coleman N."/>
            <person name="Woyke T."/>
        </authorList>
    </citation>
    <scope>NUCLEOTIDE SEQUENCE [LARGE SCALE GENOMIC DNA]</scope>
    <source>
        <strain evidence="11 12">NBB4</strain>
    </source>
</reference>
<dbReference type="Proteomes" id="UP000006057">
    <property type="component" value="Chromosome"/>
</dbReference>
<dbReference type="GO" id="GO:0006508">
    <property type="term" value="P:proteolysis"/>
    <property type="evidence" value="ECO:0007669"/>
    <property type="project" value="UniProtKB-KW"/>
</dbReference>
<evidence type="ECO:0000256" key="4">
    <source>
        <dbReference type="ARBA" id="ARBA00022679"/>
    </source>
</evidence>
<evidence type="ECO:0000256" key="5">
    <source>
        <dbReference type="ARBA" id="ARBA00022801"/>
    </source>
</evidence>
<dbReference type="GO" id="GO:0008955">
    <property type="term" value="F:peptidoglycan glycosyltransferase activity"/>
    <property type="evidence" value="ECO:0007669"/>
    <property type="project" value="UniProtKB-EC"/>
</dbReference>
<dbReference type="PATRIC" id="fig|710421.3.peg.788"/>
<feature type="compositionally biased region" description="Pro residues" evidence="9">
    <location>
        <begin position="769"/>
        <end position="826"/>
    </location>
</feature>
<comment type="catalytic activity">
    <reaction evidence="8">
        <text>[GlcNAc-(1-&gt;4)-Mur2Ac(oyl-L-Ala-gamma-D-Glu-L-Lys-D-Ala-D-Ala)](n)-di-trans,octa-cis-undecaprenyl diphosphate + beta-D-GlcNAc-(1-&gt;4)-Mur2Ac(oyl-L-Ala-gamma-D-Glu-L-Lys-D-Ala-D-Ala)-di-trans,octa-cis-undecaprenyl diphosphate = [GlcNAc-(1-&gt;4)-Mur2Ac(oyl-L-Ala-gamma-D-Glu-L-Lys-D-Ala-D-Ala)](n+1)-di-trans,octa-cis-undecaprenyl diphosphate + di-trans,octa-cis-undecaprenyl diphosphate + H(+)</text>
        <dbReference type="Rhea" id="RHEA:23708"/>
        <dbReference type="Rhea" id="RHEA-COMP:9602"/>
        <dbReference type="Rhea" id="RHEA-COMP:9603"/>
        <dbReference type="ChEBI" id="CHEBI:15378"/>
        <dbReference type="ChEBI" id="CHEBI:58405"/>
        <dbReference type="ChEBI" id="CHEBI:60033"/>
        <dbReference type="ChEBI" id="CHEBI:78435"/>
        <dbReference type="EC" id="2.4.99.28"/>
    </reaction>
</comment>
<keyword evidence="2" id="KW-0645">Protease</keyword>
<dbReference type="STRING" id="710421.Mycch_0785"/>
<dbReference type="Gene3D" id="3.40.710.10">
    <property type="entry name" value="DD-peptidase/beta-lactamase superfamily"/>
    <property type="match status" value="1"/>
</dbReference>
<dbReference type="Gene3D" id="3.30.10.20">
    <property type="match status" value="1"/>
</dbReference>
<dbReference type="CDD" id="cd06577">
    <property type="entry name" value="PASTA_pknB"/>
    <property type="match status" value="1"/>
</dbReference>
<dbReference type="Pfam" id="PF00905">
    <property type="entry name" value="Transpeptidase"/>
    <property type="match status" value="1"/>
</dbReference>
<dbReference type="SUPFAM" id="SSF56601">
    <property type="entry name" value="beta-lactamase/transpeptidase-like"/>
    <property type="match status" value="1"/>
</dbReference>
<dbReference type="Gene3D" id="1.10.3810.10">
    <property type="entry name" value="Biosynthetic peptidoglycan transglycosylase-like"/>
    <property type="match status" value="1"/>
</dbReference>
<dbReference type="RefSeq" id="WP_014814093.1">
    <property type="nucleotide sequence ID" value="NC_018027.1"/>
</dbReference>
<dbReference type="OrthoDB" id="9766909at2"/>
<dbReference type="InterPro" id="IPR012338">
    <property type="entry name" value="Beta-lactam/transpept-like"/>
</dbReference>
<keyword evidence="12" id="KW-1185">Reference proteome</keyword>
<evidence type="ECO:0000256" key="2">
    <source>
        <dbReference type="ARBA" id="ARBA00022670"/>
    </source>
</evidence>
<dbReference type="InterPro" id="IPR023346">
    <property type="entry name" value="Lysozyme-like_dom_sf"/>
</dbReference>
<dbReference type="AlphaFoldDB" id="I4BE95"/>
<dbReference type="Pfam" id="PF03793">
    <property type="entry name" value="PASTA"/>
    <property type="match status" value="1"/>
</dbReference>
<keyword evidence="5" id="KW-0378">Hydrolase</keyword>
<dbReference type="PANTHER" id="PTHR32282">
    <property type="entry name" value="BINDING PROTEIN TRANSPEPTIDASE, PUTATIVE-RELATED"/>
    <property type="match status" value="1"/>
</dbReference>
<evidence type="ECO:0000313" key="11">
    <source>
        <dbReference type="EMBL" id="AFM15602.1"/>
    </source>
</evidence>
<protein>
    <submittedName>
        <fullName evidence="11">Membrane carboxypeptidase (Penicillin-binding protein)</fullName>
    </submittedName>
</protein>
<keyword evidence="6" id="KW-0511">Multifunctional enzyme</keyword>
<dbReference type="SMART" id="SM00740">
    <property type="entry name" value="PASTA"/>
    <property type="match status" value="1"/>
</dbReference>
<evidence type="ECO:0000259" key="10">
    <source>
        <dbReference type="PROSITE" id="PS51178"/>
    </source>
</evidence>
<dbReference type="Pfam" id="PF00912">
    <property type="entry name" value="Transgly"/>
    <property type="match status" value="1"/>
</dbReference>
<dbReference type="GO" id="GO:0009252">
    <property type="term" value="P:peptidoglycan biosynthetic process"/>
    <property type="evidence" value="ECO:0007669"/>
    <property type="project" value="TreeGrafter"/>
</dbReference>
<keyword evidence="4" id="KW-0808">Transferase</keyword>
<evidence type="ECO:0000256" key="1">
    <source>
        <dbReference type="ARBA" id="ARBA00022645"/>
    </source>
</evidence>
<keyword evidence="1 11" id="KW-0121">Carboxypeptidase</keyword>
<dbReference type="GO" id="GO:0009002">
    <property type="term" value="F:serine-type D-Ala-D-Ala carboxypeptidase activity"/>
    <property type="evidence" value="ECO:0007669"/>
    <property type="project" value="UniProtKB-EC"/>
</dbReference>
<proteinExistence type="predicted"/>
<dbReference type="InterPro" id="IPR005543">
    <property type="entry name" value="PASTA_dom"/>
</dbReference>
<dbReference type="GO" id="GO:0030288">
    <property type="term" value="C:outer membrane-bounded periplasmic space"/>
    <property type="evidence" value="ECO:0007669"/>
    <property type="project" value="TreeGrafter"/>
</dbReference>